<keyword evidence="5" id="KW-1185">Reference proteome</keyword>
<dbReference type="InterPro" id="IPR025269">
    <property type="entry name" value="SAM-like_dom"/>
</dbReference>
<dbReference type="InterPro" id="IPR046668">
    <property type="entry name" value="DUF6538"/>
</dbReference>
<evidence type="ECO:0000313" key="5">
    <source>
        <dbReference type="Proteomes" id="UP000312784"/>
    </source>
</evidence>
<dbReference type="RefSeq" id="WP_140023720.1">
    <property type="nucleotide sequence ID" value="NZ_JBHUFG010000002.1"/>
</dbReference>
<dbReference type="Pfam" id="PF20172">
    <property type="entry name" value="DUF6538"/>
    <property type="match status" value="1"/>
</dbReference>
<dbReference type="Gene3D" id="1.10.443.10">
    <property type="entry name" value="Intergrase catalytic core"/>
    <property type="match status" value="1"/>
</dbReference>
<sequence>MKRVSKDIPYLYLRGGTYVFRRYVPPEYRVLAKRPEFKKTLETKDYDEALARYARYKKKVDADFERLKRNMSLDDDKPFDFYADEALTFGRRNIDLQTLRENPVELQNRLKQFNAKNSADPDVFLTYINASAGKVRMSELVGVYEEEQAIALSTRSKRERSVHLNALKNAAKKFEEHLNADKFLEDVTRADAKSFHKMLTARVLSQDTSGKNKKITENTASKYITHLRVLINEYYKKYDIEKDTVFAGLTFGKKTNKRPKIPVEFIKANWFKDDAFVGLNDCAKHLLFAVLDTGCNLKELCGLDAKSEIVLDHKIPHLVIQANDNRGLKAEARFRTMPLVGKALEAFQAFPTGFTRYANDSGHATASATINKFLRENHLVEHDKQTLYGLRHTFKDRLRKHKTNEELSHDLMGHKYKTMADNYGDGYELEAKYEVMKLLSSDWD</sequence>
<dbReference type="SUPFAM" id="SSF56349">
    <property type="entry name" value="DNA breaking-rejoining enzymes"/>
    <property type="match status" value="1"/>
</dbReference>
<feature type="domain" description="Phage integrase SAM-like" evidence="2">
    <location>
        <begin position="155"/>
        <end position="242"/>
    </location>
</feature>
<evidence type="ECO:0000256" key="1">
    <source>
        <dbReference type="ARBA" id="ARBA00023172"/>
    </source>
</evidence>
<protein>
    <recommendedName>
        <fullName evidence="6">Integrase</fullName>
    </recommendedName>
</protein>
<dbReference type="InterPro" id="IPR013762">
    <property type="entry name" value="Integrase-like_cat_sf"/>
</dbReference>
<feature type="domain" description="DUF6538" evidence="3">
    <location>
        <begin position="10"/>
        <end position="69"/>
    </location>
</feature>
<reference evidence="4 5" key="1">
    <citation type="submission" date="2019-06" db="EMBL/GenBank/DDBJ databases">
        <title>Ochrobactrum cricket sp.nov., isolated from the insect Teleogryllus occipitalis living in deserted cropland.</title>
        <authorList>
            <person name="Hu M."/>
        </authorList>
    </citation>
    <scope>NUCLEOTIDE SEQUENCE [LARGE SCALE GENOMIC DNA]</scope>
    <source>
        <strain evidence="4 5">LCB8</strain>
    </source>
</reference>
<dbReference type="Pfam" id="PF13102">
    <property type="entry name" value="Phage_int_SAM_5"/>
    <property type="match status" value="1"/>
</dbReference>
<organism evidence="4 5">
    <name type="scientific">Ochrobactrum teleogrylli</name>
    <dbReference type="NCBI Taxonomy" id="2479765"/>
    <lineage>
        <taxon>Bacteria</taxon>
        <taxon>Pseudomonadati</taxon>
        <taxon>Pseudomonadota</taxon>
        <taxon>Alphaproteobacteria</taxon>
        <taxon>Hyphomicrobiales</taxon>
        <taxon>Brucellaceae</taxon>
        <taxon>Brucella/Ochrobactrum group</taxon>
        <taxon>Ochrobactrum</taxon>
    </lineage>
</organism>
<accession>A0ABY2Y8W8</accession>
<keyword evidence="1" id="KW-0233">DNA recombination</keyword>
<proteinExistence type="predicted"/>
<evidence type="ECO:0000259" key="2">
    <source>
        <dbReference type="Pfam" id="PF13102"/>
    </source>
</evidence>
<evidence type="ECO:0000259" key="3">
    <source>
        <dbReference type="Pfam" id="PF20172"/>
    </source>
</evidence>
<dbReference type="EMBL" id="VEWL01000001">
    <property type="protein sequence ID" value="TNV18374.1"/>
    <property type="molecule type" value="Genomic_DNA"/>
</dbReference>
<evidence type="ECO:0008006" key="6">
    <source>
        <dbReference type="Google" id="ProtNLM"/>
    </source>
</evidence>
<comment type="caution">
    <text evidence="4">The sequence shown here is derived from an EMBL/GenBank/DDBJ whole genome shotgun (WGS) entry which is preliminary data.</text>
</comment>
<dbReference type="Proteomes" id="UP000312784">
    <property type="component" value="Unassembled WGS sequence"/>
</dbReference>
<name>A0ABY2Y8W8_9HYPH</name>
<evidence type="ECO:0000313" key="4">
    <source>
        <dbReference type="EMBL" id="TNV18374.1"/>
    </source>
</evidence>
<dbReference type="InterPro" id="IPR011010">
    <property type="entry name" value="DNA_brk_join_enz"/>
</dbReference>
<gene>
    <name evidence="4" type="ORF">FIC94_01810</name>
</gene>